<feature type="transmembrane region" description="Helical" evidence="8">
    <location>
        <begin position="170"/>
        <end position="190"/>
    </location>
</feature>
<organism evidence="11">
    <name type="scientific">mine drainage metagenome</name>
    <dbReference type="NCBI Taxonomy" id="410659"/>
    <lineage>
        <taxon>unclassified sequences</taxon>
        <taxon>metagenomes</taxon>
        <taxon>ecological metagenomes</taxon>
    </lineage>
</organism>
<feature type="transmembrane region" description="Helical" evidence="8">
    <location>
        <begin position="146"/>
        <end position="164"/>
    </location>
</feature>
<evidence type="ECO:0000256" key="4">
    <source>
        <dbReference type="ARBA" id="ARBA00022679"/>
    </source>
</evidence>
<evidence type="ECO:0000256" key="5">
    <source>
        <dbReference type="ARBA" id="ARBA00022692"/>
    </source>
</evidence>
<evidence type="ECO:0000256" key="8">
    <source>
        <dbReference type="SAM" id="Phobius"/>
    </source>
</evidence>
<dbReference type="InterPro" id="IPR029044">
    <property type="entry name" value="Nucleotide-diphossugar_trans"/>
</dbReference>
<gene>
    <name evidence="11" type="ORF">B1B_10050</name>
</gene>
<dbReference type="InterPro" id="IPR039528">
    <property type="entry name" value="DPM1-like"/>
</dbReference>
<evidence type="ECO:0000259" key="9">
    <source>
        <dbReference type="Pfam" id="PF00535"/>
    </source>
</evidence>
<dbReference type="EMBL" id="AUZY01006622">
    <property type="protein sequence ID" value="EQD53755.1"/>
    <property type="molecule type" value="Genomic_DNA"/>
</dbReference>
<reference evidence="11" key="1">
    <citation type="submission" date="2013-08" db="EMBL/GenBank/DDBJ databases">
        <authorList>
            <person name="Mendez C."/>
            <person name="Richter M."/>
            <person name="Ferrer M."/>
            <person name="Sanchez J."/>
        </authorList>
    </citation>
    <scope>NUCLEOTIDE SEQUENCE</scope>
</reference>
<evidence type="ECO:0000313" key="11">
    <source>
        <dbReference type="EMBL" id="EQD53755.1"/>
    </source>
</evidence>
<dbReference type="SUPFAM" id="SSF53448">
    <property type="entry name" value="Nucleotide-diphospho-sugar transferases"/>
    <property type="match status" value="1"/>
</dbReference>
<evidence type="ECO:0000259" key="10">
    <source>
        <dbReference type="Pfam" id="PF04138"/>
    </source>
</evidence>
<dbReference type="GO" id="GO:0006488">
    <property type="term" value="P:dolichol-linked oligosaccharide biosynthetic process"/>
    <property type="evidence" value="ECO:0007669"/>
    <property type="project" value="TreeGrafter"/>
</dbReference>
<feature type="non-terminal residue" evidence="11">
    <location>
        <position position="219"/>
    </location>
</feature>
<protein>
    <submittedName>
        <fullName evidence="11">Dolichol-phosphate mannosyltransferase</fullName>
    </submittedName>
</protein>
<reference evidence="11" key="2">
    <citation type="journal article" date="2014" name="ISME J.">
        <title>Microbial stratification in low pH oxic and suboxic macroscopic growths along an acid mine drainage.</title>
        <authorList>
            <person name="Mendez-Garcia C."/>
            <person name="Mesa V."/>
            <person name="Sprenger R.R."/>
            <person name="Richter M."/>
            <person name="Diez M.S."/>
            <person name="Solano J."/>
            <person name="Bargiela R."/>
            <person name="Golyshina O.V."/>
            <person name="Manteca A."/>
            <person name="Ramos J.L."/>
            <person name="Gallego J.R."/>
            <person name="Llorente I."/>
            <person name="Martins Dos Santos V.A."/>
            <person name="Jensen O.N."/>
            <person name="Pelaez A.I."/>
            <person name="Sanchez J."/>
            <person name="Ferrer M."/>
        </authorList>
    </citation>
    <scope>NUCLEOTIDE SEQUENCE</scope>
</reference>
<proteinExistence type="inferred from homology"/>
<evidence type="ECO:0000256" key="6">
    <source>
        <dbReference type="ARBA" id="ARBA00022989"/>
    </source>
</evidence>
<evidence type="ECO:0000256" key="7">
    <source>
        <dbReference type="ARBA" id="ARBA00023136"/>
    </source>
</evidence>
<dbReference type="AlphaFoldDB" id="T1BHY5"/>
<accession>T1BHY5</accession>
<dbReference type="GO" id="GO:0035269">
    <property type="term" value="P:protein O-linked glycosylation via mannose"/>
    <property type="evidence" value="ECO:0007669"/>
    <property type="project" value="TreeGrafter"/>
</dbReference>
<dbReference type="GO" id="GO:0000271">
    <property type="term" value="P:polysaccharide biosynthetic process"/>
    <property type="evidence" value="ECO:0007669"/>
    <property type="project" value="InterPro"/>
</dbReference>
<keyword evidence="5 8" id="KW-0812">Transmembrane</keyword>
<dbReference type="GO" id="GO:0016020">
    <property type="term" value="C:membrane"/>
    <property type="evidence" value="ECO:0007669"/>
    <property type="project" value="UniProtKB-SubCell"/>
</dbReference>
<keyword evidence="3 11" id="KW-0328">Glycosyltransferase</keyword>
<dbReference type="InterPro" id="IPR007267">
    <property type="entry name" value="GtrA_DPMS_TM"/>
</dbReference>
<dbReference type="PANTHER" id="PTHR43398:SF1">
    <property type="entry name" value="DOLICHOL-PHOSPHATE MANNOSYLTRANSFERASE SUBUNIT 1"/>
    <property type="match status" value="1"/>
</dbReference>
<dbReference type="Gene3D" id="3.90.550.10">
    <property type="entry name" value="Spore Coat Polysaccharide Biosynthesis Protein SpsA, Chain A"/>
    <property type="match status" value="1"/>
</dbReference>
<keyword evidence="4 11" id="KW-0808">Transferase</keyword>
<keyword evidence="6 8" id="KW-1133">Transmembrane helix</keyword>
<evidence type="ECO:0000256" key="2">
    <source>
        <dbReference type="ARBA" id="ARBA00006739"/>
    </source>
</evidence>
<dbReference type="GO" id="GO:0006506">
    <property type="term" value="P:GPI anchor biosynthetic process"/>
    <property type="evidence" value="ECO:0007669"/>
    <property type="project" value="TreeGrafter"/>
</dbReference>
<dbReference type="PANTHER" id="PTHR43398">
    <property type="entry name" value="DOLICHOL-PHOSPHATE MANNOSYLTRANSFERASE SUBUNIT 1"/>
    <property type="match status" value="1"/>
</dbReference>
<evidence type="ECO:0000256" key="3">
    <source>
        <dbReference type="ARBA" id="ARBA00022676"/>
    </source>
</evidence>
<sequence length="219" mass="24399">MDADLQHPPETLAKMIEEAKKGNDIIIASRYTNKGRIEKFGFFRRLTSRGATFLTHALLRETRNVKDPMSGFFIFRRNILDGKTIESSGYKVLLELLVKSGDGAKVTEIPYVFGQRTLGKSKLTVGENVKFISLLLMLSNYRPVKFLAVGLTGVAVNEGLLFLLHTFTPLSLLLAGAISIESSILSNFFLNNVWTFRDRKLGGWTRGVIKYNLVALPGA</sequence>
<evidence type="ECO:0000256" key="1">
    <source>
        <dbReference type="ARBA" id="ARBA00004141"/>
    </source>
</evidence>
<comment type="subcellular location">
    <subcellularLocation>
        <location evidence="1">Membrane</location>
        <topology evidence="1">Multi-pass membrane protein</topology>
    </subcellularLocation>
</comment>
<dbReference type="GO" id="GO:0004582">
    <property type="term" value="F:dolichyl-phosphate beta-D-mannosyltransferase activity"/>
    <property type="evidence" value="ECO:0007669"/>
    <property type="project" value="InterPro"/>
</dbReference>
<feature type="domain" description="GtrA/DPMS transmembrane" evidence="10">
    <location>
        <begin position="145"/>
        <end position="217"/>
    </location>
</feature>
<dbReference type="Pfam" id="PF04138">
    <property type="entry name" value="GtrA_DPMS_TM"/>
    <property type="match status" value="1"/>
</dbReference>
<dbReference type="InterPro" id="IPR001173">
    <property type="entry name" value="Glyco_trans_2-like"/>
</dbReference>
<keyword evidence="7 8" id="KW-0472">Membrane</keyword>
<name>T1BHY5_9ZZZZ</name>
<comment type="caution">
    <text evidence="11">The sequence shown here is derived from an EMBL/GenBank/DDBJ whole genome shotgun (WGS) entry which is preliminary data.</text>
</comment>
<dbReference type="Pfam" id="PF00535">
    <property type="entry name" value="Glycos_transf_2"/>
    <property type="match status" value="1"/>
</dbReference>
<feature type="domain" description="Glycosyltransferase 2-like" evidence="9">
    <location>
        <begin position="1"/>
        <end position="80"/>
    </location>
</feature>
<comment type="similarity">
    <text evidence="2">Belongs to the glycosyltransferase 2 family.</text>
</comment>